<gene>
    <name evidence="8" type="ORF">NZH93_02340</name>
</gene>
<dbReference type="InterPro" id="IPR015421">
    <property type="entry name" value="PyrdxlP-dep_Trfase_major"/>
</dbReference>
<keyword evidence="5 7" id="KW-0456">Lyase</keyword>
<dbReference type="InterPro" id="IPR002129">
    <property type="entry name" value="PyrdxlP-dep_de-COase"/>
</dbReference>
<reference evidence="8" key="1">
    <citation type="submission" date="2022-08" db="EMBL/GenBank/DDBJ databases">
        <authorList>
            <person name="Tistechok S."/>
            <person name="Samborskyy M."/>
            <person name="Roman I."/>
        </authorList>
    </citation>
    <scope>NUCLEOTIDE SEQUENCE</scope>
    <source>
        <strain evidence="8">DSM 103496</strain>
    </source>
</reference>
<organism evidence="8 9">
    <name type="scientific">Umezawaea endophytica</name>
    <dbReference type="NCBI Taxonomy" id="1654476"/>
    <lineage>
        <taxon>Bacteria</taxon>
        <taxon>Bacillati</taxon>
        <taxon>Actinomycetota</taxon>
        <taxon>Actinomycetes</taxon>
        <taxon>Pseudonocardiales</taxon>
        <taxon>Pseudonocardiaceae</taxon>
        <taxon>Umezawaea</taxon>
    </lineage>
</organism>
<evidence type="ECO:0000256" key="3">
    <source>
        <dbReference type="ARBA" id="ARBA00022793"/>
    </source>
</evidence>
<dbReference type="GO" id="GO:0019752">
    <property type="term" value="P:carboxylic acid metabolic process"/>
    <property type="evidence" value="ECO:0007669"/>
    <property type="project" value="InterPro"/>
</dbReference>
<evidence type="ECO:0000313" key="8">
    <source>
        <dbReference type="EMBL" id="MCS7475677.1"/>
    </source>
</evidence>
<dbReference type="PANTHER" id="PTHR11999">
    <property type="entry name" value="GROUP II PYRIDOXAL-5-PHOSPHATE DECARBOXYLASE"/>
    <property type="match status" value="1"/>
</dbReference>
<dbReference type="InterPro" id="IPR010977">
    <property type="entry name" value="Aromatic_deC"/>
</dbReference>
<accession>A0A9X2VFU3</accession>
<dbReference type="PANTHER" id="PTHR11999:SF70">
    <property type="entry name" value="MIP05841P"/>
    <property type="match status" value="1"/>
</dbReference>
<dbReference type="GO" id="GO:0005737">
    <property type="term" value="C:cytoplasm"/>
    <property type="evidence" value="ECO:0007669"/>
    <property type="project" value="TreeGrafter"/>
</dbReference>
<dbReference type="Proteomes" id="UP001141259">
    <property type="component" value="Unassembled WGS sequence"/>
</dbReference>
<keyword evidence="9" id="KW-1185">Reference proteome</keyword>
<protein>
    <submittedName>
        <fullName evidence="8">Pyridoxal-dependent decarboxylase</fullName>
    </submittedName>
</protein>
<dbReference type="SUPFAM" id="SSF53383">
    <property type="entry name" value="PLP-dependent transferases"/>
    <property type="match status" value="1"/>
</dbReference>
<dbReference type="Gene3D" id="3.40.640.10">
    <property type="entry name" value="Type I PLP-dependent aspartate aminotransferase-like (Major domain)"/>
    <property type="match status" value="1"/>
</dbReference>
<dbReference type="GO" id="GO:0030170">
    <property type="term" value="F:pyridoxal phosphate binding"/>
    <property type="evidence" value="ECO:0007669"/>
    <property type="project" value="InterPro"/>
</dbReference>
<dbReference type="Gene3D" id="1.20.1340.10">
    <property type="entry name" value="dopa decarboxylase, N-terminal domain"/>
    <property type="match status" value="1"/>
</dbReference>
<dbReference type="Pfam" id="PF00282">
    <property type="entry name" value="Pyridoxal_deC"/>
    <property type="match status" value="1"/>
</dbReference>
<evidence type="ECO:0000313" key="9">
    <source>
        <dbReference type="Proteomes" id="UP001141259"/>
    </source>
</evidence>
<name>A0A9X2VFU3_9PSEU</name>
<keyword evidence="4 6" id="KW-0663">Pyridoxal phosphate</keyword>
<comment type="similarity">
    <text evidence="2 7">Belongs to the group II decarboxylase family.</text>
</comment>
<dbReference type="PRINTS" id="PR00800">
    <property type="entry name" value="YHDCRBOXLASE"/>
</dbReference>
<dbReference type="EMBL" id="JANYMP010000001">
    <property type="protein sequence ID" value="MCS7475677.1"/>
    <property type="molecule type" value="Genomic_DNA"/>
</dbReference>
<proteinExistence type="inferred from homology"/>
<dbReference type="GO" id="GO:0006520">
    <property type="term" value="P:amino acid metabolic process"/>
    <property type="evidence" value="ECO:0007669"/>
    <property type="project" value="InterPro"/>
</dbReference>
<dbReference type="RefSeq" id="WP_259621187.1">
    <property type="nucleotide sequence ID" value="NZ_JANYMP010000001.1"/>
</dbReference>
<dbReference type="Gene3D" id="3.90.1150.10">
    <property type="entry name" value="Aspartate Aminotransferase, domain 1"/>
    <property type="match status" value="1"/>
</dbReference>
<comment type="caution">
    <text evidence="8">The sequence shown here is derived from an EMBL/GenBank/DDBJ whole genome shotgun (WGS) entry which is preliminary data.</text>
</comment>
<dbReference type="InterPro" id="IPR015424">
    <property type="entry name" value="PyrdxlP-dep_Trfase"/>
</dbReference>
<evidence type="ECO:0000256" key="5">
    <source>
        <dbReference type="ARBA" id="ARBA00023239"/>
    </source>
</evidence>
<evidence type="ECO:0000256" key="4">
    <source>
        <dbReference type="ARBA" id="ARBA00022898"/>
    </source>
</evidence>
<evidence type="ECO:0000256" key="2">
    <source>
        <dbReference type="ARBA" id="ARBA00009533"/>
    </source>
</evidence>
<sequence>MEPEEFRAAAHALVDWIADYRERIPELPVQSQVKPGDVAGLLPVSAPAAPESFDAVLRDLDHVVVPGITQVQHPNYYGWFPSNATLSSVLGDFATAGLGALGITWQSAPSLTEVEEVVVAWLRELTGVPETWYGVIQDTASTACLVALLAARERATDYSETRGGLQAEPAPMTVYTTEYAHSSIPKAVALAGFGMDNLRVVETDPWTRALRPAALAEAIAADVAEGRRPVAVVVNIGTTGTTAVDPLAEIVPIAREHGMWVHVDAAMAGSALLLPEQRGLVDGLEGADSLTWNPHKWMGTVLDCSLMYVADPEHLVRVMATDPSYLRSTVDGSVTQFKDWGIPLGRRFRALKLWFQLRLDGVEAIRDRLRRDLANARWLADQVEAAPRWRVLAPVSLQTVVLRHEPPDVVSPDGEVLDGAALDAHTLSWVDAINDSGRAFITPAKLDGRWSVRVSIGAEPTTAADVAALWDLLRSTAERG</sequence>
<feature type="modified residue" description="N6-(pyridoxal phosphate)lysine" evidence="6">
    <location>
        <position position="296"/>
    </location>
</feature>
<dbReference type="InterPro" id="IPR015422">
    <property type="entry name" value="PyrdxlP-dep_Trfase_small"/>
</dbReference>
<comment type="cofactor">
    <cofactor evidence="1 6 7">
        <name>pyridoxal 5'-phosphate</name>
        <dbReference type="ChEBI" id="CHEBI:597326"/>
    </cofactor>
</comment>
<evidence type="ECO:0000256" key="6">
    <source>
        <dbReference type="PIRSR" id="PIRSR602129-50"/>
    </source>
</evidence>
<dbReference type="AlphaFoldDB" id="A0A9X2VFU3"/>
<evidence type="ECO:0000256" key="1">
    <source>
        <dbReference type="ARBA" id="ARBA00001933"/>
    </source>
</evidence>
<dbReference type="GO" id="GO:0004058">
    <property type="term" value="F:aromatic-L-amino-acid decarboxylase activity"/>
    <property type="evidence" value="ECO:0007669"/>
    <property type="project" value="UniProtKB-ARBA"/>
</dbReference>
<keyword evidence="3" id="KW-0210">Decarboxylase</keyword>
<evidence type="ECO:0000256" key="7">
    <source>
        <dbReference type="RuleBase" id="RU000382"/>
    </source>
</evidence>